<organism evidence="2 3">
    <name type="scientific">Melaminivora suipulveris</name>
    <dbReference type="NCBI Taxonomy" id="2109913"/>
    <lineage>
        <taxon>Bacteria</taxon>
        <taxon>Pseudomonadati</taxon>
        <taxon>Pseudomonadota</taxon>
        <taxon>Betaproteobacteria</taxon>
        <taxon>Burkholderiales</taxon>
        <taxon>Comamonadaceae</taxon>
        <taxon>Melaminivora</taxon>
    </lineage>
</organism>
<dbReference type="RefSeq" id="WP_106682928.1">
    <property type="nucleotide sequence ID" value="NZ_CP027667.1"/>
</dbReference>
<dbReference type="PANTHER" id="PTHR38768:SF1">
    <property type="entry name" value="UPF0502 PROTEIN YCEH"/>
    <property type="match status" value="1"/>
</dbReference>
<sequence length="226" mass="24199">MPFDSRTQPLNAVQARVLATLMEKSRTVPDSYPLTLNSLLAGCNQKSSREPVMQLTEGEVQQALDELRLRALVVEIGGARVARWEHNMPRGVGVPDQSAVLLSLLALRGPQTAGELRINAERWHRFADISSVEAFLEELAERSDERGGPLAVLLPRAPGARESRWAHLLCGPVDVQAAAAAAGTQRSGAPSVDAGLHDRVAALEAEVAALRRSLAHVCEQLGIAAG</sequence>
<dbReference type="OrthoDB" id="9784785at2"/>
<dbReference type="InterPro" id="IPR007432">
    <property type="entry name" value="DUF480"/>
</dbReference>
<dbReference type="PANTHER" id="PTHR38768">
    <property type="entry name" value="UPF0502 PROTEIN YCEH"/>
    <property type="match status" value="1"/>
</dbReference>
<evidence type="ECO:0000313" key="3">
    <source>
        <dbReference type="Proteomes" id="UP000237925"/>
    </source>
</evidence>
<dbReference type="HAMAP" id="MF_01584">
    <property type="entry name" value="UPF0502"/>
    <property type="match status" value="1"/>
</dbReference>
<dbReference type="EMBL" id="CP027667">
    <property type="protein sequence ID" value="AVO48448.1"/>
    <property type="molecule type" value="Genomic_DNA"/>
</dbReference>
<keyword evidence="3" id="KW-1185">Reference proteome</keyword>
<dbReference type="AlphaFoldDB" id="A0A2R3Q9J5"/>
<protein>
    <submittedName>
        <fullName evidence="2">DUF480 domain-containing protein</fullName>
    </submittedName>
</protein>
<reference evidence="2 3" key="1">
    <citation type="submission" date="2018-03" db="EMBL/GenBank/DDBJ databases">
        <title>Genome sequencing of Melaminivora sp.</title>
        <authorList>
            <person name="Kim S.-J."/>
            <person name="Heo J."/>
            <person name="Ahn J.-H."/>
            <person name="Kwon S.-W."/>
        </authorList>
    </citation>
    <scope>NUCLEOTIDE SEQUENCE [LARGE SCALE GENOMIC DNA]</scope>
    <source>
        <strain evidence="2 3">SC2-9</strain>
    </source>
</reference>
<name>A0A2R3Q9J5_9BURK</name>
<dbReference type="Pfam" id="PF04337">
    <property type="entry name" value="DUF480"/>
    <property type="match status" value="1"/>
</dbReference>
<dbReference type="InterPro" id="IPR036390">
    <property type="entry name" value="WH_DNA-bd_sf"/>
</dbReference>
<proteinExistence type="inferred from homology"/>
<comment type="similarity">
    <text evidence="1">Belongs to the UPF0502 family.</text>
</comment>
<dbReference type="Gene3D" id="1.10.10.10">
    <property type="entry name" value="Winged helix-like DNA-binding domain superfamily/Winged helix DNA-binding domain"/>
    <property type="match status" value="2"/>
</dbReference>
<evidence type="ECO:0000313" key="2">
    <source>
        <dbReference type="EMBL" id="AVO48448.1"/>
    </source>
</evidence>
<dbReference type="InterPro" id="IPR036388">
    <property type="entry name" value="WH-like_DNA-bd_sf"/>
</dbReference>
<dbReference type="SUPFAM" id="SSF46785">
    <property type="entry name" value="Winged helix' DNA-binding domain"/>
    <property type="match status" value="2"/>
</dbReference>
<accession>A0A2R3Q9J5</accession>
<gene>
    <name evidence="2" type="ORF">C6568_03625</name>
</gene>
<dbReference type="Proteomes" id="UP000237925">
    <property type="component" value="Chromosome"/>
</dbReference>
<dbReference type="KEGG" id="mela:C6568_03625"/>
<evidence type="ECO:0000256" key="1">
    <source>
        <dbReference type="HAMAP-Rule" id="MF_01584"/>
    </source>
</evidence>